<name>A0A8K0DAI3_IGNLU</name>
<proteinExistence type="predicted"/>
<evidence type="ECO:0000313" key="2">
    <source>
        <dbReference type="EMBL" id="KAF2900754.1"/>
    </source>
</evidence>
<feature type="domain" description="PiggyBac transposable element-derived protein" evidence="1">
    <location>
        <begin position="79"/>
        <end position="163"/>
    </location>
</feature>
<dbReference type="AlphaFoldDB" id="A0A8K0DAI3"/>
<dbReference type="Proteomes" id="UP000801492">
    <property type="component" value="Unassembled WGS sequence"/>
</dbReference>
<dbReference type="Pfam" id="PF13843">
    <property type="entry name" value="DDE_Tnp_1_7"/>
    <property type="match status" value="1"/>
</dbReference>
<dbReference type="PANTHER" id="PTHR47055:SF3">
    <property type="entry name" value="PHORBOL-ESTER_DAG-TYPE DOMAIN-CONTAINING PROTEIN"/>
    <property type="match status" value="1"/>
</dbReference>
<sequence>METENEKPSWVIAREEEEEEKEINLQDLLACDQFCTTIRDFFQNPQTHSRGSLTTLYNLQVASTTPNLGLLFSIHIYADETMVPFHSRHGIKQHIHGEPIRFRCKLWSAATRNGYLITFEPYQDAKSTQLPRQDEYGLGAGLILDLESRLPKEPYHFYFDKFYKLGITFSSE</sequence>
<dbReference type="GO" id="GO:0043565">
    <property type="term" value="F:sequence-specific DNA binding"/>
    <property type="evidence" value="ECO:0007669"/>
    <property type="project" value="TreeGrafter"/>
</dbReference>
<evidence type="ECO:0000259" key="1">
    <source>
        <dbReference type="Pfam" id="PF13843"/>
    </source>
</evidence>
<comment type="caution">
    <text evidence="2">The sequence shown here is derived from an EMBL/GenBank/DDBJ whole genome shotgun (WGS) entry which is preliminary data.</text>
</comment>
<dbReference type="EMBL" id="VTPC01002006">
    <property type="protein sequence ID" value="KAF2900754.1"/>
    <property type="molecule type" value="Genomic_DNA"/>
</dbReference>
<dbReference type="InterPro" id="IPR052638">
    <property type="entry name" value="PiggyBac_TE-derived"/>
</dbReference>
<dbReference type="InterPro" id="IPR029526">
    <property type="entry name" value="PGBD"/>
</dbReference>
<dbReference type="PANTHER" id="PTHR47055">
    <property type="entry name" value="DDE_TNP_1_7 DOMAIN-CONTAINING PROTEIN"/>
    <property type="match status" value="1"/>
</dbReference>
<dbReference type="OrthoDB" id="6675168at2759"/>
<accession>A0A8K0DAI3</accession>
<keyword evidence="3" id="KW-1185">Reference proteome</keyword>
<evidence type="ECO:0000313" key="3">
    <source>
        <dbReference type="Proteomes" id="UP000801492"/>
    </source>
</evidence>
<organism evidence="2 3">
    <name type="scientific">Ignelater luminosus</name>
    <name type="common">Cucubano</name>
    <name type="synonym">Pyrophorus luminosus</name>
    <dbReference type="NCBI Taxonomy" id="2038154"/>
    <lineage>
        <taxon>Eukaryota</taxon>
        <taxon>Metazoa</taxon>
        <taxon>Ecdysozoa</taxon>
        <taxon>Arthropoda</taxon>
        <taxon>Hexapoda</taxon>
        <taxon>Insecta</taxon>
        <taxon>Pterygota</taxon>
        <taxon>Neoptera</taxon>
        <taxon>Endopterygota</taxon>
        <taxon>Coleoptera</taxon>
        <taxon>Polyphaga</taxon>
        <taxon>Elateriformia</taxon>
        <taxon>Elateroidea</taxon>
        <taxon>Elateridae</taxon>
        <taxon>Agrypninae</taxon>
        <taxon>Pyrophorini</taxon>
        <taxon>Ignelater</taxon>
    </lineage>
</organism>
<protein>
    <recommendedName>
        <fullName evidence="1">PiggyBac transposable element-derived protein domain-containing protein</fullName>
    </recommendedName>
</protein>
<reference evidence="2" key="1">
    <citation type="submission" date="2019-08" db="EMBL/GenBank/DDBJ databases">
        <title>The genome of the North American firefly Photinus pyralis.</title>
        <authorList>
            <consortium name="Photinus pyralis genome working group"/>
            <person name="Fallon T.R."/>
            <person name="Sander Lower S.E."/>
            <person name="Weng J.-K."/>
        </authorList>
    </citation>
    <scope>NUCLEOTIDE SEQUENCE</scope>
    <source>
        <strain evidence="2">TRF0915ILg1</strain>
        <tissue evidence="2">Whole body</tissue>
    </source>
</reference>
<gene>
    <name evidence="2" type="ORF">ILUMI_05432</name>
</gene>